<evidence type="ECO:0000256" key="2">
    <source>
        <dbReference type="ARBA" id="ARBA00046328"/>
    </source>
</evidence>
<dbReference type="EMBL" id="KV407455">
    <property type="protein sequence ID" value="KZF25049.1"/>
    <property type="molecule type" value="Genomic_DNA"/>
</dbReference>
<feature type="compositionally biased region" description="Polar residues" evidence="3">
    <location>
        <begin position="39"/>
        <end position="54"/>
    </location>
</feature>
<dbReference type="GO" id="GO:0016973">
    <property type="term" value="P:poly(A)+ mRNA export from nucleus"/>
    <property type="evidence" value="ECO:0007669"/>
    <property type="project" value="TreeGrafter"/>
</dbReference>
<comment type="similarity">
    <text evidence="2">Belongs to the SAP domain-containing ribonucleoprotein family.</text>
</comment>
<dbReference type="RefSeq" id="XP_018190604.1">
    <property type="nucleotide sequence ID" value="XM_018330805.1"/>
</dbReference>
<organism evidence="5 6">
    <name type="scientific">Xylona heveae (strain CBS 132557 / TC161)</name>
    <dbReference type="NCBI Taxonomy" id="1328760"/>
    <lineage>
        <taxon>Eukaryota</taxon>
        <taxon>Fungi</taxon>
        <taxon>Dikarya</taxon>
        <taxon>Ascomycota</taxon>
        <taxon>Pezizomycotina</taxon>
        <taxon>Xylonomycetes</taxon>
        <taxon>Xylonales</taxon>
        <taxon>Xylonaceae</taxon>
        <taxon>Xylona</taxon>
    </lineage>
</organism>
<feature type="compositionally biased region" description="Basic and acidic residues" evidence="3">
    <location>
        <begin position="290"/>
        <end position="302"/>
    </location>
</feature>
<feature type="compositionally biased region" description="Basic and acidic residues" evidence="3">
    <location>
        <begin position="237"/>
        <end position="246"/>
    </location>
</feature>
<feature type="compositionally biased region" description="Low complexity" evidence="3">
    <location>
        <begin position="82"/>
        <end position="105"/>
    </location>
</feature>
<dbReference type="PANTHER" id="PTHR46551:SF1">
    <property type="entry name" value="SAP DOMAIN-CONTAINING RIBONUCLEOPROTEIN"/>
    <property type="match status" value="1"/>
</dbReference>
<dbReference type="AlphaFoldDB" id="A0A165IKZ1"/>
<feature type="compositionally biased region" description="Gly residues" evidence="3">
    <location>
        <begin position="255"/>
        <end position="284"/>
    </location>
</feature>
<dbReference type="InParanoid" id="A0A165IKZ1"/>
<accession>A0A165IKZ1</accession>
<feature type="compositionally biased region" description="Polar residues" evidence="3">
    <location>
        <begin position="106"/>
        <end position="120"/>
    </location>
</feature>
<evidence type="ECO:0000313" key="6">
    <source>
        <dbReference type="Proteomes" id="UP000076632"/>
    </source>
</evidence>
<dbReference type="STRING" id="1328760.A0A165IKZ1"/>
<evidence type="ECO:0000259" key="4">
    <source>
        <dbReference type="PROSITE" id="PS50800"/>
    </source>
</evidence>
<dbReference type="OrthoDB" id="445357at2759"/>
<dbReference type="GeneID" id="28895942"/>
<feature type="region of interest" description="Disordered" evidence="3">
    <location>
        <begin position="33"/>
        <end position="310"/>
    </location>
</feature>
<dbReference type="FunCoup" id="A0A165IKZ1">
    <property type="interactions" value="25"/>
</dbReference>
<sequence>MTDYAKLKVDELRSLLKERSLAHNGNKAELVARLKESDTTATGATSNEPSTTAAAASGLAPPPEDEIDWEDDAGGADTASKPATSEPAAAAVAAGGVGTVANPTAVPNQQVDIDPSTTHDLTVKSPGEPKPEVTSPTQQPTADAGKPESAEQPSAEPTETPAAPAVDFTTGLAKTDLEAELEKRKKRASRFGIQESDEDALKAIERAKRFGTGTADEHAVKGLDEALPERRGRKRSHEGGDLEQRGGRKRRGRGGRAGGGGGSGGRRNGTGAGPGAGAGAGAGPKAGPKISEEDRKRAEERKKRFATTTA</sequence>
<reference evidence="5 6" key="1">
    <citation type="journal article" date="2016" name="Fungal Biol.">
        <title>The genome of Xylona heveae provides a window into fungal endophytism.</title>
        <authorList>
            <person name="Gazis R."/>
            <person name="Kuo A."/>
            <person name="Riley R."/>
            <person name="LaButti K."/>
            <person name="Lipzen A."/>
            <person name="Lin J."/>
            <person name="Amirebrahimi M."/>
            <person name="Hesse C.N."/>
            <person name="Spatafora J.W."/>
            <person name="Henrissat B."/>
            <person name="Hainaut M."/>
            <person name="Grigoriev I.V."/>
            <person name="Hibbett D.S."/>
        </authorList>
    </citation>
    <scope>NUCLEOTIDE SEQUENCE [LARGE SCALE GENOMIC DNA]</scope>
    <source>
        <strain evidence="5 6">TC161</strain>
    </source>
</reference>
<protein>
    <recommendedName>
        <fullName evidence="4">SAP domain-containing protein</fullName>
    </recommendedName>
</protein>
<evidence type="ECO:0000256" key="1">
    <source>
        <dbReference type="ARBA" id="ARBA00022553"/>
    </source>
</evidence>
<dbReference type="InterPro" id="IPR003034">
    <property type="entry name" value="SAP_dom"/>
</dbReference>
<dbReference type="PROSITE" id="PS50800">
    <property type="entry name" value="SAP"/>
    <property type="match status" value="1"/>
</dbReference>
<dbReference type="OMA" id="WSEKDNA"/>
<gene>
    <name evidence="5" type="ORF">L228DRAFT_236186</name>
</gene>
<feature type="compositionally biased region" description="Basic and acidic residues" evidence="3">
    <location>
        <begin position="199"/>
        <end position="208"/>
    </location>
</feature>
<name>A0A165IKZ1_XYLHT</name>
<dbReference type="InterPro" id="IPR036361">
    <property type="entry name" value="SAP_dom_sf"/>
</dbReference>
<dbReference type="Gene3D" id="1.10.720.30">
    <property type="entry name" value="SAP domain"/>
    <property type="match status" value="1"/>
</dbReference>
<feature type="compositionally biased region" description="Basic and acidic residues" evidence="3">
    <location>
        <begin position="215"/>
        <end position="230"/>
    </location>
</feature>
<feature type="compositionally biased region" description="Low complexity" evidence="3">
    <location>
        <begin position="150"/>
        <end position="165"/>
    </location>
</feature>
<feature type="domain" description="SAP" evidence="4">
    <location>
        <begin position="4"/>
        <end position="38"/>
    </location>
</feature>
<keyword evidence="1" id="KW-0597">Phosphoprotein</keyword>
<dbReference type="GO" id="GO:0005634">
    <property type="term" value="C:nucleus"/>
    <property type="evidence" value="ECO:0007669"/>
    <property type="project" value="TreeGrafter"/>
</dbReference>
<dbReference type="InterPro" id="IPR052240">
    <property type="entry name" value="SAP_domain_ribonucleoprotein"/>
</dbReference>
<dbReference type="PANTHER" id="PTHR46551">
    <property type="entry name" value="SAP DOMAIN-CONTAINING RIBONUCLEOPROTEIN"/>
    <property type="match status" value="1"/>
</dbReference>
<keyword evidence="6" id="KW-1185">Reference proteome</keyword>
<dbReference type="Pfam" id="PF18592">
    <property type="entry name" value="Tho1_MOS11_C"/>
    <property type="match status" value="1"/>
</dbReference>
<dbReference type="SMART" id="SM00513">
    <property type="entry name" value="SAP"/>
    <property type="match status" value="1"/>
</dbReference>
<dbReference type="InterPro" id="IPR040746">
    <property type="entry name" value="THO1_MOS11_C"/>
</dbReference>
<dbReference type="Pfam" id="PF02037">
    <property type="entry name" value="SAP"/>
    <property type="match status" value="1"/>
</dbReference>
<feature type="compositionally biased region" description="Acidic residues" evidence="3">
    <location>
        <begin position="63"/>
        <end position="74"/>
    </location>
</feature>
<dbReference type="Proteomes" id="UP000076632">
    <property type="component" value="Unassembled WGS sequence"/>
</dbReference>
<proteinExistence type="inferred from homology"/>
<evidence type="ECO:0000256" key="3">
    <source>
        <dbReference type="SAM" id="MobiDB-lite"/>
    </source>
</evidence>
<evidence type="ECO:0000313" key="5">
    <source>
        <dbReference type="EMBL" id="KZF25049.1"/>
    </source>
</evidence>
<dbReference type="SUPFAM" id="SSF68906">
    <property type="entry name" value="SAP domain"/>
    <property type="match status" value="1"/>
</dbReference>